<proteinExistence type="predicted"/>
<keyword evidence="1" id="KW-1133">Transmembrane helix</keyword>
<keyword evidence="1" id="KW-0812">Transmembrane</keyword>
<evidence type="ECO:0000256" key="1">
    <source>
        <dbReference type="SAM" id="Phobius"/>
    </source>
</evidence>
<dbReference type="AlphaFoldDB" id="A0A934UWH1"/>
<protein>
    <submittedName>
        <fullName evidence="2">Uncharacterized protein</fullName>
    </submittedName>
</protein>
<organism evidence="2 3">
    <name type="scientific">Leucobacter edaphi</name>
    <dbReference type="NCBI Taxonomy" id="2796472"/>
    <lineage>
        <taxon>Bacteria</taxon>
        <taxon>Bacillati</taxon>
        <taxon>Actinomycetota</taxon>
        <taxon>Actinomycetes</taxon>
        <taxon>Micrococcales</taxon>
        <taxon>Microbacteriaceae</taxon>
        <taxon>Leucobacter</taxon>
    </lineage>
</organism>
<evidence type="ECO:0000313" key="3">
    <source>
        <dbReference type="Proteomes" id="UP000618733"/>
    </source>
</evidence>
<accession>A0A934UWH1</accession>
<feature type="transmembrane region" description="Helical" evidence="1">
    <location>
        <begin position="20"/>
        <end position="40"/>
    </location>
</feature>
<keyword evidence="3" id="KW-1185">Reference proteome</keyword>
<dbReference type="RefSeq" id="WP_200130752.1">
    <property type="nucleotide sequence ID" value="NZ_JAEHOI010000001.1"/>
</dbReference>
<name>A0A934UWH1_9MICO</name>
<comment type="caution">
    <text evidence="2">The sequence shown here is derived from an EMBL/GenBank/DDBJ whole genome shotgun (WGS) entry which is preliminary data.</text>
</comment>
<gene>
    <name evidence="2" type="ORF">JD292_00325</name>
</gene>
<sequence>MGIRAALYRRDRSASSGRSLARMLVMLGTVLGVVIGVVAMHGTASEAVAPSTQHAAVSGPVAQHGGSGAGAFGEVAAGGPSAPASAVGSADDRSSGACGSCGGHAEGAGAALCLLALLALGALGIVLRGALLGFAAGRPLVLITSGLRSRPPEAPNRIALGISRT</sequence>
<dbReference type="Proteomes" id="UP000618733">
    <property type="component" value="Unassembled WGS sequence"/>
</dbReference>
<feature type="transmembrane region" description="Helical" evidence="1">
    <location>
        <begin position="109"/>
        <end position="131"/>
    </location>
</feature>
<reference evidence="2" key="1">
    <citation type="submission" date="2020-12" db="EMBL/GenBank/DDBJ databases">
        <title>Leucobacter sp. CAS2, isolated from Chromium sludge.</title>
        <authorList>
            <person name="Xu Z."/>
        </authorList>
    </citation>
    <scope>NUCLEOTIDE SEQUENCE</scope>
    <source>
        <strain evidence="2">CSA2</strain>
    </source>
</reference>
<dbReference type="EMBL" id="JAEHOI010000001">
    <property type="protein sequence ID" value="MBK0420531.1"/>
    <property type="molecule type" value="Genomic_DNA"/>
</dbReference>
<keyword evidence="1" id="KW-0472">Membrane</keyword>
<evidence type="ECO:0000313" key="2">
    <source>
        <dbReference type="EMBL" id="MBK0420531.1"/>
    </source>
</evidence>